<keyword evidence="3" id="KW-1185">Reference proteome</keyword>
<evidence type="ECO:0000313" key="2">
    <source>
        <dbReference type="EMBL" id="GIQ90875.1"/>
    </source>
</evidence>
<accession>A0A9K3D9I4</accession>
<organism evidence="2 3">
    <name type="scientific">Kipferlia bialata</name>
    <dbReference type="NCBI Taxonomy" id="797122"/>
    <lineage>
        <taxon>Eukaryota</taxon>
        <taxon>Metamonada</taxon>
        <taxon>Carpediemonas-like organisms</taxon>
        <taxon>Kipferlia</taxon>
    </lineage>
</organism>
<dbReference type="Proteomes" id="UP000265618">
    <property type="component" value="Unassembled WGS sequence"/>
</dbReference>
<name>A0A9K3D9I4_9EUKA</name>
<evidence type="ECO:0000256" key="1">
    <source>
        <dbReference type="SAM" id="MobiDB-lite"/>
    </source>
</evidence>
<dbReference type="EMBL" id="BDIP01006797">
    <property type="protein sequence ID" value="GIQ90875.1"/>
    <property type="molecule type" value="Genomic_DNA"/>
</dbReference>
<gene>
    <name evidence="2" type="ORF">KIPB_013843</name>
</gene>
<protein>
    <submittedName>
        <fullName evidence="2">Uncharacterized protein</fullName>
    </submittedName>
</protein>
<feature type="compositionally biased region" description="Low complexity" evidence="1">
    <location>
        <begin position="66"/>
        <end position="76"/>
    </location>
</feature>
<feature type="region of interest" description="Disordered" evidence="1">
    <location>
        <begin position="63"/>
        <end position="82"/>
    </location>
</feature>
<sequence>IPVAGAWLDHIFMFSGKAWAAVQQSLPLILTPPILPAVTPRPRASDKLVEDDMDLSVIAGEKDEPSASFSADPAPAEHSPLEYDTPLAKAAKAVTYRNPYKAHYERFWPVAEVAQPEGTEDFTGLVDCLFSEIIADRTSFNAERRVRSLYQRVFHLAVTGRYECPLCT</sequence>
<comment type="caution">
    <text evidence="2">The sequence shown here is derived from an EMBL/GenBank/DDBJ whole genome shotgun (WGS) entry which is preliminary data.</text>
</comment>
<proteinExistence type="predicted"/>
<dbReference type="AlphaFoldDB" id="A0A9K3D9I4"/>
<feature type="non-terminal residue" evidence="2">
    <location>
        <position position="1"/>
    </location>
</feature>
<reference evidence="2 3" key="1">
    <citation type="journal article" date="2018" name="PLoS ONE">
        <title>The draft genome of Kipferlia bialata reveals reductive genome evolution in fornicate parasites.</title>
        <authorList>
            <person name="Tanifuji G."/>
            <person name="Takabayashi S."/>
            <person name="Kume K."/>
            <person name="Takagi M."/>
            <person name="Nakayama T."/>
            <person name="Kamikawa R."/>
            <person name="Inagaki Y."/>
            <person name="Hashimoto T."/>
        </authorList>
    </citation>
    <scope>NUCLEOTIDE SEQUENCE [LARGE SCALE GENOMIC DNA]</scope>
    <source>
        <strain evidence="2">NY0173</strain>
    </source>
</reference>
<evidence type="ECO:0000313" key="3">
    <source>
        <dbReference type="Proteomes" id="UP000265618"/>
    </source>
</evidence>